<keyword evidence="1" id="KW-0812">Transmembrane</keyword>
<protein>
    <recommendedName>
        <fullName evidence="4">DUF4446 domain-containing protein</fullName>
    </recommendedName>
</protein>
<dbReference type="EMBL" id="MGHY01000021">
    <property type="protein sequence ID" value="OGM79020.1"/>
    <property type="molecule type" value="Genomic_DNA"/>
</dbReference>
<evidence type="ECO:0008006" key="4">
    <source>
        <dbReference type="Google" id="ProtNLM"/>
    </source>
</evidence>
<keyword evidence="1" id="KW-1133">Transmembrane helix</keyword>
<gene>
    <name evidence="2" type="ORF">A2382_01225</name>
</gene>
<reference evidence="2 3" key="1">
    <citation type="journal article" date="2016" name="Nat. Commun.">
        <title>Thousands of microbial genomes shed light on interconnected biogeochemical processes in an aquifer system.</title>
        <authorList>
            <person name="Anantharaman K."/>
            <person name="Brown C.T."/>
            <person name="Hug L.A."/>
            <person name="Sharon I."/>
            <person name="Castelle C.J."/>
            <person name="Probst A.J."/>
            <person name="Thomas B.C."/>
            <person name="Singh A."/>
            <person name="Wilkins M.J."/>
            <person name="Karaoz U."/>
            <person name="Brodie E.L."/>
            <person name="Williams K.H."/>
            <person name="Hubbard S.S."/>
            <person name="Banfield J.F."/>
        </authorList>
    </citation>
    <scope>NUCLEOTIDE SEQUENCE [LARGE SCALE GENOMIC DNA]</scope>
</reference>
<dbReference type="InterPro" id="IPR027981">
    <property type="entry name" value="DUF4446"/>
</dbReference>
<dbReference type="AlphaFoldDB" id="A0A1F8CRV4"/>
<proteinExistence type="predicted"/>
<evidence type="ECO:0000256" key="1">
    <source>
        <dbReference type="SAM" id="Phobius"/>
    </source>
</evidence>
<sequence length="154" mass="17244">MNEQIANVIPVLFVAVIIWVTGLSVFVYLIYARFNALGKGVKAGSLTKILDEVLGIQKKNVEQIDLLGKELGKTQKDMVSHIQKVGFVRYNPFNETGGDQSFSLCLLDKMGNGFMISCLHTRDRSRVYAKPVEFGKTKYKLSDEEVKALKEALK</sequence>
<comment type="caution">
    <text evidence="2">The sequence shown here is derived from an EMBL/GenBank/DDBJ whole genome shotgun (WGS) entry which is preliminary data.</text>
</comment>
<dbReference type="Pfam" id="PF14584">
    <property type="entry name" value="DUF4446"/>
    <property type="match status" value="1"/>
</dbReference>
<evidence type="ECO:0000313" key="3">
    <source>
        <dbReference type="Proteomes" id="UP000178999"/>
    </source>
</evidence>
<evidence type="ECO:0000313" key="2">
    <source>
        <dbReference type="EMBL" id="OGM79020.1"/>
    </source>
</evidence>
<accession>A0A1F8CRV4</accession>
<feature type="transmembrane region" description="Helical" evidence="1">
    <location>
        <begin position="12"/>
        <end position="32"/>
    </location>
</feature>
<name>A0A1F8CRV4_9BACT</name>
<dbReference type="Proteomes" id="UP000178999">
    <property type="component" value="Unassembled WGS sequence"/>
</dbReference>
<organism evidence="2 3">
    <name type="scientific">Candidatus Woesebacteria bacterium RIFOXYB1_FULL_38_16</name>
    <dbReference type="NCBI Taxonomy" id="1802538"/>
    <lineage>
        <taxon>Bacteria</taxon>
        <taxon>Candidatus Woeseibacteriota</taxon>
    </lineage>
</organism>
<keyword evidence="1" id="KW-0472">Membrane</keyword>
<dbReference type="STRING" id="1802538.A2382_01225"/>